<evidence type="ECO:0000313" key="2">
    <source>
        <dbReference type="EMBL" id="VFJ50670.1"/>
    </source>
</evidence>
<reference evidence="2" key="1">
    <citation type="submission" date="2019-02" db="EMBL/GenBank/DDBJ databases">
        <authorList>
            <person name="Gruber-Vodicka R. H."/>
            <person name="Seah K. B. B."/>
        </authorList>
    </citation>
    <scope>NUCLEOTIDE SEQUENCE</scope>
    <source>
        <strain evidence="2">BECK_BZ106</strain>
    </source>
</reference>
<evidence type="ECO:0000256" key="1">
    <source>
        <dbReference type="SAM" id="MobiDB-lite"/>
    </source>
</evidence>
<protein>
    <submittedName>
        <fullName evidence="2">Uncharacterized protein</fullName>
    </submittedName>
</protein>
<dbReference type="AlphaFoldDB" id="A0A450SDT7"/>
<gene>
    <name evidence="2" type="ORF">BECKFW1821B_GA0114236_100739</name>
</gene>
<name>A0A450SDT7_9GAMM</name>
<feature type="region of interest" description="Disordered" evidence="1">
    <location>
        <begin position="1"/>
        <end position="25"/>
    </location>
</feature>
<proteinExistence type="predicted"/>
<sequence length="91" mass="10317">MPVHSLSEAMYRDDGRLMPPPPEIGIGIARNRENNDPISGISEMTADWLVYSPLGFANRVEFKMERATRVDIPLKIPIRPFSSSDSRCRSR</sequence>
<dbReference type="EMBL" id="CAADFD010000007">
    <property type="protein sequence ID" value="VFJ50670.1"/>
    <property type="molecule type" value="Genomic_DNA"/>
</dbReference>
<organism evidence="2">
    <name type="scientific">Candidatus Kentrum sp. FW</name>
    <dbReference type="NCBI Taxonomy" id="2126338"/>
    <lineage>
        <taxon>Bacteria</taxon>
        <taxon>Pseudomonadati</taxon>
        <taxon>Pseudomonadota</taxon>
        <taxon>Gammaproteobacteria</taxon>
        <taxon>Candidatus Kentrum</taxon>
    </lineage>
</organism>
<accession>A0A450SDT7</accession>